<sequence length="146" mass="15716">EPPPLLAAPLPTPHVGAEDFEARFGAQIEWMADRRITEARIRVTPNDLGPVEVRLHMDGDRIRADFVSGNAETRQALEHGLPRLRDLLGEHGFQLAHAGVGSGRSGGDGAPSPAQRMHDGPHDAAPGPIEGDMPRRRQSGLLDAYA</sequence>
<feature type="compositionally biased region" description="Gly residues" evidence="4">
    <location>
        <begin position="100"/>
        <end position="109"/>
    </location>
</feature>
<dbReference type="Pfam" id="PF02120">
    <property type="entry name" value="Flg_hook"/>
    <property type="match status" value="1"/>
</dbReference>
<evidence type="ECO:0000256" key="1">
    <source>
        <dbReference type="ARBA" id="ARBA00003944"/>
    </source>
</evidence>
<dbReference type="InterPro" id="IPR052563">
    <property type="entry name" value="FliK"/>
</dbReference>
<feature type="domain" description="Flagellar hook-length control protein-like C-terminal" evidence="5">
    <location>
        <begin position="27"/>
        <end position="107"/>
    </location>
</feature>
<evidence type="ECO:0000256" key="4">
    <source>
        <dbReference type="SAM" id="MobiDB-lite"/>
    </source>
</evidence>
<reference evidence="6 7" key="1">
    <citation type="submission" date="2020-07" db="EMBL/GenBank/DDBJ databases">
        <title>isolation of Luteimonas sp. SJ-16.</title>
        <authorList>
            <person name="Huang X.-X."/>
            <person name="Xu L."/>
            <person name="Sun J.-Q."/>
        </authorList>
    </citation>
    <scope>NUCLEOTIDE SEQUENCE [LARGE SCALE GENOMIC DNA]</scope>
    <source>
        <strain evidence="6 7">SJ-16</strain>
    </source>
</reference>
<evidence type="ECO:0000313" key="6">
    <source>
        <dbReference type="EMBL" id="NYZ61806.1"/>
    </source>
</evidence>
<comment type="function">
    <text evidence="1">Controls the length of the flagellar hook.</text>
</comment>
<keyword evidence="7" id="KW-1185">Reference proteome</keyword>
<dbReference type="Proteomes" id="UP000589896">
    <property type="component" value="Unassembled WGS sequence"/>
</dbReference>
<dbReference type="RefSeq" id="WP_180543739.1">
    <property type="nucleotide sequence ID" value="NZ_JACCJZ010000009.1"/>
</dbReference>
<dbReference type="InterPro" id="IPR021136">
    <property type="entry name" value="Flagellar_hook_control-like_C"/>
</dbReference>
<dbReference type="EMBL" id="JACCJZ010000009">
    <property type="protein sequence ID" value="NYZ61806.1"/>
    <property type="molecule type" value="Genomic_DNA"/>
</dbReference>
<dbReference type="PANTHER" id="PTHR37533">
    <property type="entry name" value="FLAGELLAR HOOK-LENGTH CONTROL PROTEIN"/>
    <property type="match status" value="1"/>
</dbReference>
<proteinExistence type="inferred from homology"/>
<keyword evidence="6" id="KW-0282">Flagellum</keyword>
<dbReference type="GO" id="GO:0044780">
    <property type="term" value="P:bacterial-type flagellum assembly"/>
    <property type="evidence" value="ECO:0007669"/>
    <property type="project" value="InterPro"/>
</dbReference>
<dbReference type="InterPro" id="IPR001635">
    <property type="entry name" value="Flag_hook_Flik"/>
</dbReference>
<comment type="similarity">
    <text evidence="2">Belongs to the FliK family.</text>
</comment>
<accession>A0A7Z0TTH7</accession>
<feature type="region of interest" description="Disordered" evidence="4">
    <location>
        <begin position="95"/>
        <end position="146"/>
    </location>
</feature>
<dbReference type="Gene3D" id="3.30.750.140">
    <property type="match status" value="1"/>
</dbReference>
<keyword evidence="6" id="KW-0966">Cell projection</keyword>
<feature type="non-terminal residue" evidence="6">
    <location>
        <position position="1"/>
    </location>
</feature>
<evidence type="ECO:0000313" key="7">
    <source>
        <dbReference type="Proteomes" id="UP000589896"/>
    </source>
</evidence>
<organism evidence="6 7">
    <name type="scientific">Luteimonas deserti</name>
    <dbReference type="NCBI Taxonomy" id="2752306"/>
    <lineage>
        <taxon>Bacteria</taxon>
        <taxon>Pseudomonadati</taxon>
        <taxon>Pseudomonadota</taxon>
        <taxon>Gammaproteobacteria</taxon>
        <taxon>Lysobacterales</taxon>
        <taxon>Lysobacteraceae</taxon>
        <taxon>Luteimonas</taxon>
    </lineage>
</organism>
<dbReference type="PANTHER" id="PTHR37533:SF2">
    <property type="entry name" value="FLAGELLAR HOOK-LENGTH CONTROL PROTEIN"/>
    <property type="match status" value="1"/>
</dbReference>
<evidence type="ECO:0000256" key="3">
    <source>
        <dbReference type="ARBA" id="ARBA00022795"/>
    </source>
</evidence>
<dbReference type="AlphaFoldDB" id="A0A7Z0TTH7"/>
<dbReference type="GO" id="GO:0009424">
    <property type="term" value="C:bacterial-type flagellum hook"/>
    <property type="evidence" value="ECO:0007669"/>
    <property type="project" value="InterPro"/>
</dbReference>
<gene>
    <name evidence="6" type="ORF">H0E82_03365</name>
</gene>
<keyword evidence="6" id="KW-0969">Cilium</keyword>
<name>A0A7Z0TTH7_9GAMM</name>
<keyword evidence="3" id="KW-1005">Bacterial flagellum biogenesis</keyword>
<evidence type="ECO:0000259" key="5">
    <source>
        <dbReference type="Pfam" id="PF02120"/>
    </source>
</evidence>
<dbReference type="InterPro" id="IPR038610">
    <property type="entry name" value="FliK-like_C_sf"/>
</dbReference>
<evidence type="ECO:0000256" key="2">
    <source>
        <dbReference type="ARBA" id="ARBA00009149"/>
    </source>
</evidence>
<comment type="caution">
    <text evidence="6">The sequence shown here is derived from an EMBL/GenBank/DDBJ whole genome shotgun (WGS) entry which is preliminary data.</text>
</comment>
<dbReference type="CDD" id="cd17470">
    <property type="entry name" value="T3SS_Flik_C"/>
    <property type="match status" value="1"/>
</dbReference>
<dbReference type="PRINTS" id="PR01007">
    <property type="entry name" value="FLGHOOKFLIK"/>
</dbReference>
<protein>
    <submittedName>
        <fullName evidence="6">Flagellar hook-length control protein FliK</fullName>
    </submittedName>
</protein>